<dbReference type="SMART" id="SM00086">
    <property type="entry name" value="PAC"/>
    <property type="match status" value="2"/>
</dbReference>
<dbReference type="EC" id="2.7.13.3" evidence="2"/>
<dbReference type="Gene3D" id="3.30.450.20">
    <property type="entry name" value="PAS domain"/>
    <property type="match status" value="2"/>
</dbReference>
<keyword evidence="13" id="KW-0157">Chromophore</keyword>
<dbReference type="InterPro" id="IPR001610">
    <property type="entry name" value="PAC"/>
</dbReference>
<dbReference type="SMART" id="SM00091">
    <property type="entry name" value="PAS"/>
    <property type="match status" value="2"/>
</dbReference>
<dbReference type="PANTHER" id="PTHR41523">
    <property type="entry name" value="TWO-COMPONENT SYSTEM SENSOR PROTEIN"/>
    <property type="match status" value="1"/>
</dbReference>
<dbReference type="Proteomes" id="UP001216253">
    <property type="component" value="Unassembled WGS sequence"/>
</dbReference>
<dbReference type="InterPro" id="IPR011102">
    <property type="entry name" value="Sig_transdc_His_kinase_HWE"/>
</dbReference>
<evidence type="ECO:0000256" key="1">
    <source>
        <dbReference type="ARBA" id="ARBA00000085"/>
    </source>
</evidence>
<keyword evidence="14" id="KW-0843">Virulence</keyword>
<dbReference type="RefSeq" id="WP_275229434.1">
    <property type="nucleotide sequence ID" value="NZ_JARESE010000056.1"/>
</dbReference>
<evidence type="ECO:0000256" key="11">
    <source>
        <dbReference type="ARBA" id="ARBA00022777"/>
    </source>
</evidence>
<gene>
    <name evidence="19" type="ORF">PYV00_16535</name>
</gene>
<keyword evidence="12" id="KW-0067">ATP-binding</keyword>
<comment type="catalytic activity">
    <reaction evidence="1">
        <text>ATP + protein L-histidine = ADP + protein N-phospho-L-histidine.</text>
        <dbReference type="EC" id="2.7.13.3"/>
    </reaction>
</comment>
<keyword evidence="10" id="KW-0547">Nucleotide-binding</keyword>
<dbReference type="Pfam" id="PF07536">
    <property type="entry name" value="HWE_HK"/>
    <property type="match status" value="1"/>
</dbReference>
<reference evidence="19 20" key="1">
    <citation type="submission" date="2023-03" db="EMBL/GenBank/DDBJ databases">
        <title>NovoSphingobium album sp. nov. isolated from polycyclic aromatic hydrocarbons- and heavy-metal polluted soil.</title>
        <authorList>
            <person name="Liu Z."/>
            <person name="Wang K."/>
        </authorList>
    </citation>
    <scope>NUCLEOTIDE SEQUENCE [LARGE SCALE GENOMIC DNA]</scope>
    <source>
        <strain evidence="19 20">H3SJ31-1</strain>
    </source>
</reference>
<dbReference type="SUPFAM" id="SSF55785">
    <property type="entry name" value="PYP-like sensor domain (PAS domain)"/>
    <property type="match status" value="2"/>
</dbReference>
<evidence type="ECO:0000256" key="8">
    <source>
        <dbReference type="ARBA" id="ARBA00022679"/>
    </source>
</evidence>
<evidence type="ECO:0000256" key="13">
    <source>
        <dbReference type="ARBA" id="ARBA00022991"/>
    </source>
</evidence>
<name>A0ABT5WTU7_9SPHN</name>
<feature type="domain" description="PAC" evidence="18">
    <location>
        <begin position="83"/>
        <end position="135"/>
    </location>
</feature>
<organism evidence="19 20">
    <name type="scientific">Novosphingobium album</name>
    <name type="common">ex Liu et al. 2023</name>
    <dbReference type="NCBI Taxonomy" id="3031130"/>
    <lineage>
        <taxon>Bacteria</taxon>
        <taxon>Pseudomonadati</taxon>
        <taxon>Pseudomonadota</taxon>
        <taxon>Alphaproteobacteria</taxon>
        <taxon>Sphingomonadales</taxon>
        <taxon>Sphingomonadaceae</taxon>
        <taxon>Novosphingobium</taxon>
    </lineage>
</organism>
<dbReference type="InterPro" id="IPR000700">
    <property type="entry name" value="PAS-assoc_C"/>
</dbReference>
<evidence type="ECO:0000256" key="7">
    <source>
        <dbReference type="ARBA" id="ARBA00022643"/>
    </source>
</evidence>
<keyword evidence="5" id="KW-0716">Sensory transduction</keyword>
<dbReference type="Pfam" id="PF08447">
    <property type="entry name" value="PAS_3"/>
    <property type="match status" value="1"/>
</dbReference>
<keyword evidence="8" id="KW-0808">Transferase</keyword>
<feature type="domain" description="PAS" evidence="17">
    <location>
        <begin position="10"/>
        <end position="79"/>
    </location>
</feature>
<dbReference type="InterPro" id="IPR013655">
    <property type="entry name" value="PAS_fold_3"/>
</dbReference>
<evidence type="ECO:0000256" key="4">
    <source>
        <dbReference type="ARBA" id="ARBA00022553"/>
    </source>
</evidence>
<keyword evidence="7" id="KW-0288">FMN</keyword>
<dbReference type="SMART" id="SM00911">
    <property type="entry name" value="HWE_HK"/>
    <property type="match status" value="1"/>
</dbReference>
<dbReference type="PANTHER" id="PTHR41523:SF7">
    <property type="entry name" value="HISTIDINE KINASE"/>
    <property type="match status" value="1"/>
</dbReference>
<evidence type="ECO:0000256" key="12">
    <source>
        <dbReference type="ARBA" id="ARBA00022840"/>
    </source>
</evidence>
<dbReference type="CDD" id="cd00130">
    <property type="entry name" value="PAS"/>
    <property type="match status" value="2"/>
</dbReference>
<keyword evidence="16" id="KW-0175">Coiled coil</keyword>
<comment type="caution">
    <text evidence="19">The sequence shown here is derived from an EMBL/GenBank/DDBJ whole genome shotgun (WGS) entry which is preliminary data.</text>
</comment>
<feature type="domain" description="PAS" evidence="17">
    <location>
        <begin position="136"/>
        <end position="206"/>
    </location>
</feature>
<keyword evidence="15" id="KW-0675">Receptor</keyword>
<keyword evidence="20" id="KW-1185">Reference proteome</keyword>
<evidence type="ECO:0000313" key="19">
    <source>
        <dbReference type="EMBL" id="MDE8653308.1"/>
    </source>
</evidence>
<feature type="coiled-coil region" evidence="16">
    <location>
        <begin position="252"/>
        <end position="312"/>
    </location>
</feature>
<evidence type="ECO:0000256" key="5">
    <source>
        <dbReference type="ARBA" id="ARBA00022606"/>
    </source>
</evidence>
<evidence type="ECO:0000256" key="9">
    <source>
        <dbReference type="ARBA" id="ARBA00022737"/>
    </source>
</evidence>
<evidence type="ECO:0000313" key="20">
    <source>
        <dbReference type="Proteomes" id="UP001216253"/>
    </source>
</evidence>
<keyword evidence="11" id="KW-0418">Kinase</keyword>
<dbReference type="InterPro" id="IPR000014">
    <property type="entry name" value="PAS"/>
</dbReference>
<protein>
    <recommendedName>
        <fullName evidence="2">histidine kinase</fullName>
        <ecNumber evidence="2">2.7.13.3</ecNumber>
    </recommendedName>
</protein>
<dbReference type="InterPro" id="IPR035965">
    <property type="entry name" value="PAS-like_dom_sf"/>
</dbReference>
<dbReference type="PROSITE" id="PS50113">
    <property type="entry name" value="PAC"/>
    <property type="match status" value="2"/>
</dbReference>
<dbReference type="Pfam" id="PF00989">
    <property type="entry name" value="PAS"/>
    <property type="match status" value="1"/>
</dbReference>
<evidence type="ECO:0000256" key="14">
    <source>
        <dbReference type="ARBA" id="ARBA00023026"/>
    </source>
</evidence>
<keyword evidence="3" id="KW-0600">Photoreceptor protein</keyword>
<keyword evidence="9" id="KW-0677">Repeat</keyword>
<evidence type="ECO:0000256" key="6">
    <source>
        <dbReference type="ARBA" id="ARBA00022630"/>
    </source>
</evidence>
<keyword evidence="6" id="KW-0285">Flavoprotein</keyword>
<evidence type="ECO:0000259" key="18">
    <source>
        <dbReference type="PROSITE" id="PS50113"/>
    </source>
</evidence>
<proteinExistence type="predicted"/>
<evidence type="ECO:0000259" key="17">
    <source>
        <dbReference type="PROSITE" id="PS50112"/>
    </source>
</evidence>
<evidence type="ECO:0000256" key="10">
    <source>
        <dbReference type="ARBA" id="ARBA00022741"/>
    </source>
</evidence>
<evidence type="ECO:0000256" key="3">
    <source>
        <dbReference type="ARBA" id="ARBA00022543"/>
    </source>
</evidence>
<evidence type="ECO:0000256" key="15">
    <source>
        <dbReference type="ARBA" id="ARBA00023170"/>
    </source>
</evidence>
<dbReference type="InterPro" id="IPR036890">
    <property type="entry name" value="HATPase_C_sf"/>
</dbReference>
<sequence length="455" mass="50046">MSQSGAAADPAALLAAIVASTDDAIVGKELDGRILSWNDAAARIFGYSAQEMIGRNVRILIPAGRQAEEDEIIACITRGERVPTFETVRLRKDGSEVAVAVTVSPVLDAQGRVVAASKIARDITAQKRVEARLRDSEARFRLLADNIAQLAWIADGKGWVVWYNKRWFDYTGTTLEAMQGWGWKAVHHPDHVDRVVAKLQHSWDTGEDWEDSFPLRGADGNYRWFLSRAVPIRDEAGEILWWFGTNTDVTAMREAEQRIELLLQEVNHRSKNLLAIVQSLARRGDADNADFVERLEQRIQALAANQDVLVSRAWASVPVGEMIRAQLRFTGEGSQQVTLDGPDVLLSPGSAEALAMAIHEMATNAMKYGALSVPTGRVEIAWNITDDDRGDGAGARFHIAWRETGGPVVTEPTRKGFGSRIIVDVPRVKLTAQVTVAYPPEGFRWTLSCAIGGIS</sequence>
<feature type="domain" description="PAC" evidence="18">
    <location>
        <begin position="207"/>
        <end position="261"/>
    </location>
</feature>
<dbReference type="InterPro" id="IPR013767">
    <property type="entry name" value="PAS_fold"/>
</dbReference>
<dbReference type="EMBL" id="JARESE010000056">
    <property type="protein sequence ID" value="MDE8653308.1"/>
    <property type="molecule type" value="Genomic_DNA"/>
</dbReference>
<evidence type="ECO:0000256" key="2">
    <source>
        <dbReference type="ARBA" id="ARBA00012438"/>
    </source>
</evidence>
<dbReference type="Gene3D" id="3.30.565.10">
    <property type="entry name" value="Histidine kinase-like ATPase, C-terminal domain"/>
    <property type="match status" value="1"/>
</dbReference>
<keyword evidence="4" id="KW-0597">Phosphoprotein</keyword>
<dbReference type="NCBIfam" id="TIGR00229">
    <property type="entry name" value="sensory_box"/>
    <property type="match status" value="2"/>
</dbReference>
<dbReference type="PROSITE" id="PS50112">
    <property type="entry name" value="PAS"/>
    <property type="match status" value="2"/>
</dbReference>
<evidence type="ECO:0000256" key="16">
    <source>
        <dbReference type="SAM" id="Coils"/>
    </source>
</evidence>
<accession>A0ABT5WTU7</accession>